<reference evidence="2 3" key="1">
    <citation type="submission" date="2020-08" db="EMBL/GenBank/DDBJ databases">
        <title>Sequencing the genomes of 1000 actinobacteria strains.</title>
        <authorList>
            <person name="Klenk H.-P."/>
        </authorList>
    </citation>
    <scope>NUCLEOTIDE SEQUENCE [LARGE SCALE GENOMIC DNA]</scope>
    <source>
        <strain evidence="2 3">DSM 102030</strain>
    </source>
</reference>
<keyword evidence="2" id="KW-0413">Isomerase</keyword>
<sequence length="131" mass="14445">MSPTVEKLYLALRERDVTSLYALLHPDFEGHVAPGMPCGVGGAHHGRDAMILGVWGEVAGHFDTAPYPETSQQTTDGTIVVTGHYRGTARATGRDYAAEFTHLWRLSNDRVSWLHQYTDTAKWHEALATAP</sequence>
<evidence type="ECO:0000313" key="2">
    <source>
        <dbReference type="EMBL" id="MBB4931761.1"/>
    </source>
</evidence>
<dbReference type="InterPro" id="IPR032710">
    <property type="entry name" value="NTF2-like_dom_sf"/>
</dbReference>
<organism evidence="2 3">
    <name type="scientific">Lipingzhangella halophila</name>
    <dbReference type="NCBI Taxonomy" id="1783352"/>
    <lineage>
        <taxon>Bacteria</taxon>
        <taxon>Bacillati</taxon>
        <taxon>Actinomycetota</taxon>
        <taxon>Actinomycetes</taxon>
        <taxon>Streptosporangiales</taxon>
        <taxon>Nocardiopsidaceae</taxon>
        <taxon>Lipingzhangella</taxon>
    </lineage>
</organism>
<dbReference type="PANTHER" id="PTHR41252:SF1">
    <property type="entry name" value="BLR2505 PROTEIN"/>
    <property type="match status" value="1"/>
</dbReference>
<proteinExistence type="predicted"/>
<dbReference type="Pfam" id="PF12680">
    <property type="entry name" value="SnoaL_2"/>
    <property type="match status" value="1"/>
</dbReference>
<keyword evidence="3" id="KW-1185">Reference proteome</keyword>
<dbReference type="PANTHER" id="PTHR41252">
    <property type="entry name" value="BLR2505 PROTEIN"/>
    <property type="match status" value="1"/>
</dbReference>
<dbReference type="SUPFAM" id="SSF54427">
    <property type="entry name" value="NTF2-like"/>
    <property type="match status" value="1"/>
</dbReference>
<evidence type="ECO:0000259" key="1">
    <source>
        <dbReference type="Pfam" id="PF12680"/>
    </source>
</evidence>
<dbReference type="Gene3D" id="3.10.450.50">
    <property type="match status" value="1"/>
</dbReference>
<feature type="domain" description="SnoaL-like" evidence="1">
    <location>
        <begin position="5"/>
        <end position="111"/>
    </location>
</feature>
<dbReference type="RefSeq" id="WP_184578431.1">
    <property type="nucleotide sequence ID" value="NZ_JACHJT010000001.1"/>
</dbReference>
<dbReference type="Proteomes" id="UP000523007">
    <property type="component" value="Unassembled WGS sequence"/>
</dbReference>
<dbReference type="GO" id="GO:0016853">
    <property type="term" value="F:isomerase activity"/>
    <property type="evidence" value="ECO:0007669"/>
    <property type="project" value="UniProtKB-KW"/>
</dbReference>
<gene>
    <name evidence="2" type="ORF">F4561_002581</name>
</gene>
<comment type="caution">
    <text evidence="2">The sequence shown here is derived from an EMBL/GenBank/DDBJ whole genome shotgun (WGS) entry which is preliminary data.</text>
</comment>
<evidence type="ECO:0000313" key="3">
    <source>
        <dbReference type="Proteomes" id="UP000523007"/>
    </source>
</evidence>
<dbReference type="EMBL" id="JACHJT010000001">
    <property type="protein sequence ID" value="MBB4931761.1"/>
    <property type="molecule type" value="Genomic_DNA"/>
</dbReference>
<name>A0A7W7RGV7_9ACTN</name>
<protein>
    <submittedName>
        <fullName evidence="2">Ketosteroid isomerase-like protein</fullName>
    </submittedName>
</protein>
<dbReference type="AlphaFoldDB" id="A0A7W7RGV7"/>
<accession>A0A7W7RGV7</accession>
<dbReference type="InterPro" id="IPR037401">
    <property type="entry name" value="SnoaL-like"/>
</dbReference>